<gene>
    <name evidence="2" type="ORF">POCULU_LOCUS4687</name>
</gene>
<protein>
    <submittedName>
        <fullName evidence="2">8371_t:CDS:1</fullName>
    </submittedName>
</protein>
<evidence type="ECO:0000313" key="2">
    <source>
        <dbReference type="EMBL" id="CAG8544197.1"/>
    </source>
</evidence>
<feature type="compositionally biased region" description="Basic and acidic residues" evidence="1">
    <location>
        <begin position="66"/>
        <end position="85"/>
    </location>
</feature>
<dbReference type="Proteomes" id="UP000789572">
    <property type="component" value="Unassembled WGS sequence"/>
</dbReference>
<feature type="compositionally biased region" description="Basic and acidic residues" evidence="1">
    <location>
        <begin position="26"/>
        <end position="38"/>
    </location>
</feature>
<evidence type="ECO:0000313" key="3">
    <source>
        <dbReference type="Proteomes" id="UP000789572"/>
    </source>
</evidence>
<proteinExistence type="predicted"/>
<accession>A0A9N9AWK6</accession>
<dbReference type="AlphaFoldDB" id="A0A9N9AWK6"/>
<dbReference type="EMBL" id="CAJVPJ010000628">
    <property type="protein sequence ID" value="CAG8544197.1"/>
    <property type="molecule type" value="Genomic_DNA"/>
</dbReference>
<comment type="caution">
    <text evidence="2">The sequence shown here is derived from an EMBL/GenBank/DDBJ whole genome shotgun (WGS) entry which is preliminary data.</text>
</comment>
<keyword evidence="3" id="KW-1185">Reference proteome</keyword>
<feature type="region of interest" description="Disordered" evidence="1">
    <location>
        <begin position="1"/>
        <end position="106"/>
    </location>
</feature>
<feature type="compositionally biased region" description="Basic and acidic residues" evidence="1">
    <location>
        <begin position="1"/>
        <end position="12"/>
    </location>
</feature>
<name>A0A9N9AWK6_9GLOM</name>
<sequence>MLSRIRLSDKLAPRLLYPVRRLTSTTKEKDKSGYEKTKPYNSTEQTNTTTTNEVADTDTAYSGKNVDPHEELKQAKKEKKKDILDRSAANESVSQTTDHKSQQPVG</sequence>
<evidence type="ECO:0000256" key="1">
    <source>
        <dbReference type="SAM" id="MobiDB-lite"/>
    </source>
</evidence>
<dbReference type="OrthoDB" id="10415326at2759"/>
<reference evidence="2" key="1">
    <citation type="submission" date="2021-06" db="EMBL/GenBank/DDBJ databases">
        <authorList>
            <person name="Kallberg Y."/>
            <person name="Tangrot J."/>
            <person name="Rosling A."/>
        </authorList>
    </citation>
    <scope>NUCLEOTIDE SEQUENCE</scope>
    <source>
        <strain evidence="2">IA702</strain>
    </source>
</reference>
<feature type="compositionally biased region" description="Low complexity" evidence="1">
    <location>
        <begin position="43"/>
        <end position="60"/>
    </location>
</feature>
<organism evidence="2 3">
    <name type="scientific">Paraglomus occultum</name>
    <dbReference type="NCBI Taxonomy" id="144539"/>
    <lineage>
        <taxon>Eukaryota</taxon>
        <taxon>Fungi</taxon>
        <taxon>Fungi incertae sedis</taxon>
        <taxon>Mucoromycota</taxon>
        <taxon>Glomeromycotina</taxon>
        <taxon>Glomeromycetes</taxon>
        <taxon>Paraglomerales</taxon>
        <taxon>Paraglomeraceae</taxon>
        <taxon>Paraglomus</taxon>
    </lineage>
</organism>
<feature type="compositionally biased region" description="Basic and acidic residues" evidence="1">
    <location>
        <begin position="97"/>
        <end position="106"/>
    </location>
</feature>